<dbReference type="PANTHER" id="PTHR13847">
    <property type="entry name" value="SARCOSINE DEHYDROGENASE-RELATED"/>
    <property type="match status" value="1"/>
</dbReference>
<dbReference type="Gene3D" id="3.50.50.60">
    <property type="entry name" value="FAD/NAD(P)-binding domain"/>
    <property type="match status" value="1"/>
</dbReference>
<evidence type="ECO:0000256" key="1">
    <source>
        <dbReference type="ARBA" id="ARBA00023002"/>
    </source>
</evidence>
<dbReference type="AlphaFoldDB" id="A0A376TGH7"/>
<dbReference type="GO" id="GO:0005737">
    <property type="term" value="C:cytoplasm"/>
    <property type="evidence" value="ECO:0007669"/>
    <property type="project" value="TreeGrafter"/>
</dbReference>
<name>A0A376TGH7_ECOLX</name>
<dbReference type="SUPFAM" id="SSF51905">
    <property type="entry name" value="FAD/NAD(P)-binding domain"/>
    <property type="match status" value="1"/>
</dbReference>
<feature type="domain" description="FAD dependent oxidoreductase" evidence="2">
    <location>
        <begin position="29"/>
        <end position="78"/>
    </location>
</feature>
<dbReference type="GO" id="GO:0016491">
    <property type="term" value="F:oxidoreductase activity"/>
    <property type="evidence" value="ECO:0007669"/>
    <property type="project" value="UniProtKB-KW"/>
</dbReference>
<dbReference type="EC" id="1.4.3.-" evidence="3"/>
<protein>
    <submittedName>
        <fullName evidence="3">Gamma-glutamylputrescine oxidoreductase</fullName>
        <ecNumber evidence="3">1.4.3.-</ecNumber>
    </submittedName>
</protein>
<organism evidence="3 4">
    <name type="scientific">Escherichia coli</name>
    <dbReference type="NCBI Taxonomy" id="562"/>
    <lineage>
        <taxon>Bacteria</taxon>
        <taxon>Pseudomonadati</taxon>
        <taxon>Pseudomonadota</taxon>
        <taxon>Gammaproteobacteria</taxon>
        <taxon>Enterobacterales</taxon>
        <taxon>Enterobacteriaceae</taxon>
        <taxon>Escherichia</taxon>
    </lineage>
</organism>
<dbReference type="Proteomes" id="UP000254405">
    <property type="component" value="Unassembled WGS sequence"/>
</dbReference>
<sequence length="128" mass="13499">MTEHTSSYYAASANKYAPFDTLNESISCDVCVVGGGYTGLSSALHLAEAGFDVVVLEASRIGFGASGRNGGQLVNSYSRDIDVIEKSYGMDTARMLGSMMSKVVRSSANVSNVIRLTATTAPAACLWR</sequence>
<keyword evidence="1 3" id="KW-0560">Oxidoreductase</keyword>
<dbReference type="InterPro" id="IPR006076">
    <property type="entry name" value="FAD-dep_OxRdtase"/>
</dbReference>
<gene>
    <name evidence="3" type="primary">puuB_2</name>
    <name evidence="3" type="ORF">NCTC8985_01470</name>
</gene>
<dbReference type="PANTHER" id="PTHR13847:SF275">
    <property type="entry name" value="GAMMA-GLUTAMYLPUTRESCINE OXIDOREDUCTASE"/>
    <property type="match status" value="1"/>
</dbReference>
<reference evidence="3 4" key="1">
    <citation type="submission" date="2018-06" db="EMBL/GenBank/DDBJ databases">
        <authorList>
            <consortium name="Pathogen Informatics"/>
            <person name="Doyle S."/>
        </authorList>
    </citation>
    <scope>NUCLEOTIDE SEQUENCE [LARGE SCALE GENOMIC DNA]</scope>
    <source>
        <strain evidence="3 4">NCTC8985</strain>
    </source>
</reference>
<dbReference type="EMBL" id="UGCO01000001">
    <property type="protein sequence ID" value="STI76220.1"/>
    <property type="molecule type" value="Genomic_DNA"/>
</dbReference>
<proteinExistence type="predicted"/>
<evidence type="ECO:0000313" key="3">
    <source>
        <dbReference type="EMBL" id="STI76220.1"/>
    </source>
</evidence>
<evidence type="ECO:0000259" key="2">
    <source>
        <dbReference type="Pfam" id="PF01266"/>
    </source>
</evidence>
<dbReference type="InterPro" id="IPR036188">
    <property type="entry name" value="FAD/NAD-bd_sf"/>
</dbReference>
<dbReference type="Pfam" id="PF01266">
    <property type="entry name" value="DAO"/>
    <property type="match status" value="1"/>
</dbReference>
<evidence type="ECO:0000313" key="4">
    <source>
        <dbReference type="Proteomes" id="UP000254405"/>
    </source>
</evidence>
<accession>A0A376TGH7</accession>